<dbReference type="SUPFAM" id="SSF53850">
    <property type="entry name" value="Periplasmic binding protein-like II"/>
    <property type="match status" value="1"/>
</dbReference>
<gene>
    <name evidence="6" type="ORF">O9H85_17510</name>
</gene>
<protein>
    <submittedName>
        <fullName evidence="6">Extracellular solute-binding protein</fullName>
    </submittedName>
</protein>
<dbReference type="Proteomes" id="UP001527882">
    <property type="component" value="Unassembled WGS sequence"/>
</dbReference>
<keyword evidence="2" id="KW-0732">Signal</keyword>
<sequence>MTKSDLRKAGLLMAGLLLLAGCDTRTENRPVKAEAVKINPAGVFPVTDRKITLSVLAMSNNRVENYATNEFTKWLEEKTNIHLNWEVVPNVYAEERLNVILASGNYPDVLIGFPVSPIQQALFGKDGVFRPLNSYIQAYGKETKRMFAEVPYAKPSITLTDGAIYALPLVNECYHCQYGAKMWVNRVWLDRLGLNIPQTTEQFYEMLKAFKERDPNGNVLQDEIPLSGAVNGPSTRLDLFLMNSFVESDFQQLFVEQGRVKAAFVQPGWKEGIRYLRKLTAEGLLSPKSFTQDRFQLKLQGDNPGTTILGAVAAQNPNIFVSGNYNRWKSYVTIPPLRGPGGLRSAKYNPDALLQGAFIITDKAKHPEAAFRLADLLYSEEAAFRGLVGRPGKEWTMAEPGEKGIDGNPAKWKQLLGLDAVQNITWSQTGPSYRSEKWRLSMTDDPLRPMETLLYRETKNNYEPYRMDPSKSVPTLIYTSTQAEAIADARKAVNEYRDEAVARMVLSDGDLDTEWAGYLETMKRIGLDRYLQAMQEAYNAQPGMPSTTGDAVSR</sequence>
<keyword evidence="7" id="KW-1185">Reference proteome</keyword>
<evidence type="ECO:0000313" key="6">
    <source>
        <dbReference type="EMBL" id="MCZ8514192.1"/>
    </source>
</evidence>
<evidence type="ECO:0000256" key="1">
    <source>
        <dbReference type="ARBA" id="ARBA00022475"/>
    </source>
</evidence>
<name>A0ABT4QBQ8_9BACL</name>
<organism evidence="6 7">
    <name type="scientific">Paenibacillus gyeongsangnamensis</name>
    <dbReference type="NCBI Taxonomy" id="3388067"/>
    <lineage>
        <taxon>Bacteria</taxon>
        <taxon>Bacillati</taxon>
        <taxon>Bacillota</taxon>
        <taxon>Bacilli</taxon>
        <taxon>Bacillales</taxon>
        <taxon>Paenibacillaceae</taxon>
        <taxon>Paenibacillus</taxon>
    </lineage>
</organism>
<evidence type="ECO:0000256" key="2">
    <source>
        <dbReference type="ARBA" id="ARBA00022729"/>
    </source>
</evidence>
<dbReference type="InterPro" id="IPR006059">
    <property type="entry name" value="SBP"/>
</dbReference>
<dbReference type="PANTHER" id="PTHR43649">
    <property type="entry name" value="ARABINOSE-BINDING PROTEIN-RELATED"/>
    <property type="match status" value="1"/>
</dbReference>
<keyword evidence="4" id="KW-0564">Palmitate</keyword>
<dbReference type="PANTHER" id="PTHR43649:SF33">
    <property type="entry name" value="POLYGALACTURONAN_RHAMNOGALACTURONAN-BINDING PROTEIN YTCQ"/>
    <property type="match status" value="1"/>
</dbReference>
<dbReference type="Gene3D" id="3.40.190.10">
    <property type="entry name" value="Periplasmic binding protein-like II"/>
    <property type="match status" value="2"/>
</dbReference>
<dbReference type="RefSeq" id="WP_269882720.1">
    <property type="nucleotide sequence ID" value="NZ_JAQAGZ010000011.1"/>
</dbReference>
<keyword evidence="1" id="KW-1003">Cell membrane</keyword>
<evidence type="ECO:0000256" key="3">
    <source>
        <dbReference type="ARBA" id="ARBA00023136"/>
    </source>
</evidence>
<keyword evidence="5" id="KW-0449">Lipoprotein</keyword>
<evidence type="ECO:0000256" key="4">
    <source>
        <dbReference type="ARBA" id="ARBA00023139"/>
    </source>
</evidence>
<evidence type="ECO:0000313" key="7">
    <source>
        <dbReference type="Proteomes" id="UP001527882"/>
    </source>
</evidence>
<dbReference type="Pfam" id="PF01547">
    <property type="entry name" value="SBP_bac_1"/>
    <property type="match status" value="1"/>
</dbReference>
<proteinExistence type="predicted"/>
<dbReference type="PROSITE" id="PS51257">
    <property type="entry name" value="PROKAR_LIPOPROTEIN"/>
    <property type="match status" value="1"/>
</dbReference>
<comment type="caution">
    <text evidence="6">The sequence shown here is derived from an EMBL/GenBank/DDBJ whole genome shotgun (WGS) entry which is preliminary data.</text>
</comment>
<evidence type="ECO:0000256" key="5">
    <source>
        <dbReference type="ARBA" id="ARBA00023288"/>
    </source>
</evidence>
<keyword evidence="3" id="KW-0472">Membrane</keyword>
<accession>A0ABT4QBQ8</accession>
<dbReference type="EMBL" id="JAQAGZ010000011">
    <property type="protein sequence ID" value="MCZ8514192.1"/>
    <property type="molecule type" value="Genomic_DNA"/>
</dbReference>
<dbReference type="InterPro" id="IPR050490">
    <property type="entry name" value="Bact_solute-bd_prot1"/>
</dbReference>
<reference evidence="6 7" key="1">
    <citation type="submission" date="2022-12" db="EMBL/GenBank/DDBJ databases">
        <title>Draft genome sequence of Paenibacillus sp. dW9.</title>
        <authorList>
            <person name="Choi E.-W."/>
            <person name="Kim D.-U."/>
        </authorList>
    </citation>
    <scope>NUCLEOTIDE SEQUENCE [LARGE SCALE GENOMIC DNA]</scope>
    <source>
        <strain evidence="7">dW9</strain>
    </source>
</reference>